<keyword evidence="5" id="KW-0809">Transit peptide</keyword>
<dbReference type="PROSITE" id="PS51387">
    <property type="entry name" value="FAD_PCMH"/>
    <property type="match status" value="1"/>
</dbReference>
<sequence>MTQTETQHLAETPLDALRHELEDLLGERLQTGQAIREQHANTATGRGTQAPDMVTWPETTEEVSRILRACWTHGVPVIPFGAGSSLEGQLNAPRGGVSVDMSRMAQVLEVRDEDLLAVVQPGITRKRLNEELRATGLTFPIDPGADASVGGMCATRASGTNAVRYGTMADNVLALEVVLADGTVVRTGSRAAKSSAGYDLTRLMIGSEGTLGVITEATLRLRGIPETVLGGIAAFPDLDSAVSAVILLVQMGLDIGRVELLDGMQIRACNAYSKLDLEETVTLFFECTGSEAVARDTAETFAELARDAGATHIDWSTDPDTRSKLWQARHDAYWAALALRPGCKGLVSDACVPISALAANIAAAQEDLQAKGLIGTILGHVGDGNFHVVLMTDPEDADEARRVEDFLHGVTLRAQAAGGTCTGEHGIGQGKIGALAEEAGPAVAVMRAVKQALDPKNILNPGKIFEVSQ</sequence>
<proteinExistence type="inferred from homology"/>
<evidence type="ECO:0000256" key="2">
    <source>
        <dbReference type="ARBA" id="ARBA00008000"/>
    </source>
</evidence>
<evidence type="ECO:0000313" key="9">
    <source>
        <dbReference type="EMBL" id="PJE26005.1"/>
    </source>
</evidence>
<dbReference type="GO" id="GO:0008720">
    <property type="term" value="F:D-lactate dehydrogenase (NAD+) activity"/>
    <property type="evidence" value="ECO:0007669"/>
    <property type="project" value="TreeGrafter"/>
</dbReference>
<evidence type="ECO:0000256" key="4">
    <source>
        <dbReference type="ARBA" id="ARBA00022827"/>
    </source>
</evidence>
<reference evidence="9 12" key="2">
    <citation type="journal article" date="2018" name="Int. J. Syst. Evol. Microbiol.">
        <title>Pseudooceanicola lipolyticus sp. nov., a marine alphaproteobacterium, reclassification of Oceanicola flagellatus as Pseudooceanicola flagellatus comb. nov. and emended description of the genus Pseudooceanicola.</title>
        <authorList>
            <person name="Huang M.-M."/>
            <person name="Guo L.-L."/>
            <person name="Wu Y.-H."/>
            <person name="Lai Q.-L."/>
            <person name="Shao Z.-Z."/>
            <person name="Wang C.-S."/>
            <person name="Wu M."/>
            <person name="Xu X.-W."/>
        </authorList>
    </citation>
    <scope>NUCLEOTIDE SEQUENCE [LARGE SCALE GENOMIC DNA]</scope>
    <source>
        <strain evidence="9 12">Ar-45</strain>
    </source>
</reference>
<evidence type="ECO:0000256" key="6">
    <source>
        <dbReference type="ARBA" id="ARBA00023002"/>
    </source>
</evidence>
<dbReference type="GO" id="GO:0004458">
    <property type="term" value="F:D-lactate dehydrogenase (cytochrome) activity"/>
    <property type="evidence" value="ECO:0007669"/>
    <property type="project" value="UniProtKB-EC"/>
</dbReference>
<evidence type="ECO:0000256" key="7">
    <source>
        <dbReference type="ARBA" id="ARBA00038897"/>
    </source>
</evidence>
<dbReference type="EMBL" id="PGTD01000023">
    <property type="protein sequence ID" value="PJE26005.1"/>
    <property type="molecule type" value="Genomic_DNA"/>
</dbReference>
<dbReference type="InterPro" id="IPR016169">
    <property type="entry name" value="FAD-bd_PCMH_sub2"/>
</dbReference>
<dbReference type="Pfam" id="PF02913">
    <property type="entry name" value="FAD-oxidase_C"/>
    <property type="match status" value="1"/>
</dbReference>
<dbReference type="Gene3D" id="3.30.465.10">
    <property type="match status" value="1"/>
</dbReference>
<dbReference type="InterPro" id="IPR004113">
    <property type="entry name" value="FAD-bd_oxidored_4_C"/>
</dbReference>
<dbReference type="Pfam" id="PF01565">
    <property type="entry name" value="FAD_binding_4"/>
    <property type="match status" value="1"/>
</dbReference>
<accession>A0A285IVS0</accession>
<dbReference type="Gene3D" id="3.30.70.2740">
    <property type="match status" value="1"/>
</dbReference>
<dbReference type="AlphaFoldDB" id="A0A285IVS0"/>
<comment type="cofactor">
    <cofactor evidence="1">
        <name>FAD</name>
        <dbReference type="ChEBI" id="CHEBI:57692"/>
    </cofactor>
</comment>
<dbReference type="PANTHER" id="PTHR11748">
    <property type="entry name" value="D-LACTATE DEHYDROGENASE"/>
    <property type="match status" value="1"/>
</dbReference>
<protein>
    <recommendedName>
        <fullName evidence="7">D-lactate dehydrogenase (cytochrome)</fullName>
        <ecNumber evidence="7">1.1.2.4</ecNumber>
    </recommendedName>
</protein>
<comment type="similarity">
    <text evidence="2">Belongs to the FAD-binding oxidoreductase/transferase type 4 family.</text>
</comment>
<evidence type="ECO:0000313" key="10">
    <source>
        <dbReference type="EMBL" id="SNY52129.1"/>
    </source>
</evidence>
<evidence type="ECO:0000256" key="1">
    <source>
        <dbReference type="ARBA" id="ARBA00001974"/>
    </source>
</evidence>
<keyword evidence="12" id="KW-1185">Reference proteome</keyword>
<dbReference type="Proteomes" id="UP000231655">
    <property type="component" value="Unassembled WGS sequence"/>
</dbReference>
<reference evidence="10 11" key="1">
    <citation type="submission" date="2017-09" db="EMBL/GenBank/DDBJ databases">
        <authorList>
            <person name="Ehlers B."/>
            <person name="Leendertz F.H."/>
        </authorList>
    </citation>
    <scope>NUCLEOTIDE SEQUENCE [LARGE SCALE GENOMIC DNA]</scope>
    <source>
        <strain evidence="10 11">CGMCC 1.12662</strain>
    </source>
</reference>
<evidence type="ECO:0000256" key="3">
    <source>
        <dbReference type="ARBA" id="ARBA00022630"/>
    </source>
</evidence>
<dbReference type="GO" id="GO:1903457">
    <property type="term" value="P:lactate catabolic process"/>
    <property type="evidence" value="ECO:0007669"/>
    <property type="project" value="TreeGrafter"/>
</dbReference>
<dbReference type="InterPro" id="IPR036318">
    <property type="entry name" value="FAD-bd_PCMH-like_sf"/>
</dbReference>
<dbReference type="FunFam" id="1.10.45.10:FF:000001">
    <property type="entry name" value="D-lactate dehydrogenase mitochondrial"/>
    <property type="match status" value="1"/>
</dbReference>
<dbReference type="FunFam" id="3.30.70.2740:FF:000001">
    <property type="entry name" value="D-lactate dehydrogenase mitochondrial"/>
    <property type="match status" value="1"/>
</dbReference>
<keyword evidence="6" id="KW-0560">Oxidoreductase</keyword>
<name>A0A285IVS0_9RHOB</name>
<dbReference type="InterPro" id="IPR016166">
    <property type="entry name" value="FAD-bd_PCMH"/>
</dbReference>
<dbReference type="SUPFAM" id="SSF56176">
    <property type="entry name" value="FAD-binding/transporter-associated domain-like"/>
    <property type="match status" value="1"/>
</dbReference>
<dbReference type="InterPro" id="IPR016171">
    <property type="entry name" value="Vanillyl_alc_oxidase_C-sub2"/>
</dbReference>
<evidence type="ECO:0000313" key="11">
    <source>
        <dbReference type="Proteomes" id="UP000231655"/>
    </source>
</evidence>
<dbReference type="FunFam" id="3.30.465.10:FF:000016">
    <property type="entry name" value="probable D-lactate dehydrogenase, mitochondrial"/>
    <property type="match status" value="1"/>
</dbReference>
<dbReference type="GO" id="GO:0071949">
    <property type="term" value="F:FAD binding"/>
    <property type="evidence" value="ECO:0007669"/>
    <property type="project" value="InterPro"/>
</dbReference>
<dbReference type="EC" id="1.1.2.4" evidence="7"/>
<dbReference type="EMBL" id="OBEA01000004">
    <property type="protein sequence ID" value="SNY52129.1"/>
    <property type="molecule type" value="Genomic_DNA"/>
</dbReference>
<keyword evidence="4" id="KW-0274">FAD</keyword>
<keyword evidence="3" id="KW-0285">Flavoprotein</keyword>
<gene>
    <name evidence="9" type="ORF">CVM39_20130</name>
    <name evidence="10" type="ORF">SAMN06297129_2187</name>
</gene>
<dbReference type="InterPro" id="IPR016164">
    <property type="entry name" value="FAD-linked_Oxase-like_C"/>
</dbReference>
<dbReference type="RefSeq" id="WP_097145940.1">
    <property type="nucleotide sequence ID" value="NZ_OBEA01000004.1"/>
</dbReference>
<dbReference type="Gene3D" id="1.10.45.10">
    <property type="entry name" value="Vanillyl-alcohol Oxidase, Chain A, domain 4"/>
    <property type="match status" value="1"/>
</dbReference>
<feature type="domain" description="FAD-binding PCMH-type" evidence="8">
    <location>
        <begin position="46"/>
        <end position="224"/>
    </location>
</feature>
<evidence type="ECO:0000256" key="5">
    <source>
        <dbReference type="ARBA" id="ARBA00022946"/>
    </source>
</evidence>
<evidence type="ECO:0000259" key="8">
    <source>
        <dbReference type="PROSITE" id="PS51387"/>
    </source>
</evidence>
<dbReference type="OrthoDB" id="9811557at2"/>
<evidence type="ECO:0000313" key="12">
    <source>
        <dbReference type="Proteomes" id="UP000231702"/>
    </source>
</evidence>
<dbReference type="SUPFAM" id="SSF55103">
    <property type="entry name" value="FAD-linked oxidases, C-terminal domain"/>
    <property type="match status" value="1"/>
</dbReference>
<organism evidence="10 11">
    <name type="scientific">Pseudooceanicola antarcticus</name>
    <dbReference type="NCBI Taxonomy" id="1247613"/>
    <lineage>
        <taxon>Bacteria</taxon>
        <taxon>Pseudomonadati</taxon>
        <taxon>Pseudomonadota</taxon>
        <taxon>Alphaproteobacteria</taxon>
        <taxon>Rhodobacterales</taxon>
        <taxon>Paracoccaceae</taxon>
        <taxon>Pseudooceanicola</taxon>
    </lineage>
</organism>
<dbReference type="InterPro" id="IPR006094">
    <property type="entry name" value="Oxid_FAD_bind_N"/>
</dbReference>
<dbReference type="Proteomes" id="UP000231702">
    <property type="component" value="Unassembled WGS sequence"/>
</dbReference>
<dbReference type="PANTHER" id="PTHR11748:SF111">
    <property type="entry name" value="D-LACTATE DEHYDROGENASE, MITOCHONDRIAL-RELATED"/>
    <property type="match status" value="1"/>
</dbReference>